<comment type="pathway">
    <text evidence="13">Cofactor biosynthesis; NAD(+) biosynthesis; NAD(+) from deamido-NAD(+) (ammonia route): step 1/1.</text>
</comment>
<dbReference type="RefSeq" id="WP_019193428.1">
    <property type="nucleotide sequence ID" value="NZ_LT629765.1"/>
</dbReference>
<dbReference type="GO" id="GO:0046872">
    <property type="term" value="F:metal ion binding"/>
    <property type="evidence" value="ECO:0007669"/>
    <property type="project" value="UniProtKB-KW"/>
</dbReference>
<evidence type="ECO:0000256" key="15">
    <source>
        <dbReference type="RuleBase" id="RU003812"/>
    </source>
</evidence>
<evidence type="ECO:0000256" key="2">
    <source>
        <dbReference type="ARBA" id="ARBA00011738"/>
    </source>
</evidence>
<dbReference type="NCBIfam" id="NF001979">
    <property type="entry name" value="PRK00768.1"/>
    <property type="match status" value="1"/>
</dbReference>
<sequence>MSSHGENLQTQIIDALGVSPTIDPAAEIDARVGFLLDYLDATGASGFVLGISGGQDSTLAGRLAQMAVEKRRAQGTDATFVAVRLPHGEQADEADAQAALEFIQPDERITVNIEAATTALSSAVADALGVGALGDFNKGNIKARLRMAAQYAIAGERGLLVVGTDHAAENVTGFFTKFGDGAADLVPLAGLNKRQGAALLAYLGADPALWEKVPTADLEEDRPALPDEDALGVTYAHIDDYLEGGRVPDEARERLEQLWASGQHKRHLPPGPRDSWWR</sequence>
<comment type="catalytic activity">
    <reaction evidence="9 13 15">
        <text>deamido-NAD(+) + NH4(+) + ATP = AMP + diphosphate + NAD(+) + H(+)</text>
        <dbReference type="Rhea" id="RHEA:21188"/>
        <dbReference type="ChEBI" id="CHEBI:15378"/>
        <dbReference type="ChEBI" id="CHEBI:28938"/>
        <dbReference type="ChEBI" id="CHEBI:30616"/>
        <dbReference type="ChEBI" id="CHEBI:33019"/>
        <dbReference type="ChEBI" id="CHEBI:57540"/>
        <dbReference type="ChEBI" id="CHEBI:58437"/>
        <dbReference type="ChEBI" id="CHEBI:456215"/>
        <dbReference type="EC" id="6.3.1.5"/>
    </reaction>
</comment>
<name>A0A1H1LGV2_9CORY</name>
<dbReference type="GO" id="GO:0008795">
    <property type="term" value="F:NAD+ synthase activity"/>
    <property type="evidence" value="ECO:0007669"/>
    <property type="project" value="UniProtKB-UniRule"/>
</dbReference>
<dbReference type="GO" id="GO:0009435">
    <property type="term" value="P:NAD+ biosynthetic process"/>
    <property type="evidence" value="ECO:0007669"/>
    <property type="project" value="UniProtKB-UniRule"/>
</dbReference>
<evidence type="ECO:0000259" key="16">
    <source>
        <dbReference type="Pfam" id="PF02540"/>
    </source>
</evidence>
<dbReference type="InterPro" id="IPR022926">
    <property type="entry name" value="NH(3)-dep_NAD(+)_synth"/>
</dbReference>
<feature type="binding site" description="in other chain" evidence="13">
    <location>
        <position position="144"/>
    </location>
    <ligand>
        <name>deamido-NAD(+)</name>
        <dbReference type="ChEBI" id="CHEBI:58437"/>
        <note>ligand shared between two neighboring subunits</note>
    </ligand>
</feature>
<feature type="binding site" evidence="13">
    <location>
        <position position="169"/>
    </location>
    <ligand>
        <name>Mg(2+)</name>
        <dbReference type="ChEBI" id="CHEBI:18420"/>
    </ligand>
</feature>
<evidence type="ECO:0000256" key="10">
    <source>
        <dbReference type="ARBA" id="ARBA00055966"/>
    </source>
</evidence>
<dbReference type="OrthoDB" id="3266517at2"/>
<evidence type="ECO:0000256" key="4">
    <source>
        <dbReference type="ARBA" id="ARBA00022723"/>
    </source>
</evidence>
<dbReference type="SUPFAM" id="SSF52402">
    <property type="entry name" value="Adenine nucleotide alpha hydrolases-like"/>
    <property type="match status" value="1"/>
</dbReference>
<dbReference type="UniPathway" id="UPA00253">
    <property type="reaction ID" value="UER00333"/>
</dbReference>
<dbReference type="Pfam" id="PF02540">
    <property type="entry name" value="NAD_synthase"/>
    <property type="match status" value="1"/>
</dbReference>
<dbReference type="STRING" id="1203190.GCA_000312345_00568"/>
<dbReference type="NCBIfam" id="TIGR00552">
    <property type="entry name" value="nadE"/>
    <property type="match status" value="1"/>
</dbReference>
<feature type="binding site" evidence="13">
    <location>
        <position position="193"/>
    </location>
    <ligand>
        <name>ATP</name>
        <dbReference type="ChEBI" id="CHEBI:30616"/>
    </ligand>
</feature>
<feature type="binding site" description="in other chain" evidence="13">
    <location>
        <begin position="264"/>
        <end position="265"/>
    </location>
    <ligand>
        <name>deamido-NAD(+)</name>
        <dbReference type="ChEBI" id="CHEBI:58437"/>
        <note>ligand shared between two neighboring subunits</note>
    </ligand>
</feature>
<evidence type="ECO:0000256" key="5">
    <source>
        <dbReference type="ARBA" id="ARBA00022741"/>
    </source>
</evidence>
<dbReference type="Proteomes" id="UP000182237">
    <property type="component" value="Chromosome I"/>
</dbReference>
<keyword evidence="4 13" id="KW-0479">Metal-binding</keyword>
<keyword evidence="5 13" id="KW-0547">Nucleotide-binding</keyword>
<dbReference type="InterPro" id="IPR003694">
    <property type="entry name" value="NAD_synthase"/>
</dbReference>
<feature type="binding site" evidence="13">
    <location>
        <position position="215"/>
    </location>
    <ligand>
        <name>ATP</name>
        <dbReference type="ChEBI" id="CHEBI:30616"/>
    </ligand>
</feature>
<feature type="binding site" evidence="13">
    <location>
        <position position="56"/>
    </location>
    <ligand>
        <name>Mg(2+)</name>
        <dbReference type="ChEBI" id="CHEBI:18420"/>
    </ligand>
</feature>
<evidence type="ECO:0000256" key="13">
    <source>
        <dbReference type="HAMAP-Rule" id="MF_00193"/>
    </source>
</evidence>
<keyword evidence="3 13" id="KW-0436">Ligase</keyword>
<gene>
    <name evidence="13" type="primary">nadE</name>
    <name evidence="17" type="ORF">SAMN04488539_0203</name>
</gene>
<keyword evidence="7 13" id="KW-0460">Magnesium</keyword>
<keyword evidence="6 13" id="KW-0067">ATP-binding</keyword>
<dbReference type="PANTHER" id="PTHR23090:SF7">
    <property type="entry name" value="NH(3)-DEPENDENT NAD(+) SYNTHETASE"/>
    <property type="match status" value="1"/>
</dbReference>
<keyword evidence="18" id="KW-1185">Reference proteome</keyword>
<evidence type="ECO:0000256" key="3">
    <source>
        <dbReference type="ARBA" id="ARBA00022598"/>
    </source>
</evidence>
<dbReference type="CDD" id="cd00553">
    <property type="entry name" value="NAD_synthase"/>
    <property type="match status" value="1"/>
</dbReference>
<keyword evidence="8 13" id="KW-0520">NAD</keyword>
<comment type="function">
    <text evidence="10 13">Catalyzes the ATP-dependent amidation of deamido-NAD to form NAD. Uses ammonia as a nitrogen source.</text>
</comment>
<dbReference type="Gene3D" id="3.40.50.620">
    <property type="entry name" value="HUPs"/>
    <property type="match status" value="1"/>
</dbReference>
<dbReference type="EMBL" id="LT629765">
    <property type="protein sequence ID" value="SDR73572.1"/>
    <property type="molecule type" value="Genomic_DNA"/>
</dbReference>
<comment type="similarity">
    <text evidence="1 13 14">Belongs to the NAD synthetase family.</text>
</comment>
<evidence type="ECO:0000256" key="14">
    <source>
        <dbReference type="RuleBase" id="RU003811"/>
    </source>
</evidence>
<evidence type="ECO:0000256" key="11">
    <source>
        <dbReference type="ARBA" id="ARBA00066987"/>
    </source>
</evidence>
<dbReference type="PANTHER" id="PTHR23090">
    <property type="entry name" value="NH 3 /GLUTAMINE-DEPENDENT NAD + SYNTHETASE"/>
    <property type="match status" value="1"/>
</dbReference>
<dbReference type="eggNOG" id="COG0171">
    <property type="taxonomic scope" value="Bacteria"/>
</dbReference>
<feature type="binding site" evidence="13">
    <location>
        <position position="164"/>
    </location>
    <ligand>
        <name>ATP</name>
        <dbReference type="ChEBI" id="CHEBI:30616"/>
    </ligand>
</feature>
<dbReference type="GO" id="GO:0005737">
    <property type="term" value="C:cytoplasm"/>
    <property type="evidence" value="ECO:0007669"/>
    <property type="project" value="InterPro"/>
</dbReference>
<evidence type="ECO:0000256" key="1">
    <source>
        <dbReference type="ARBA" id="ARBA00005859"/>
    </source>
</evidence>
<evidence type="ECO:0000256" key="9">
    <source>
        <dbReference type="ARBA" id="ARBA00051206"/>
    </source>
</evidence>
<accession>A0A1H1LGV2</accession>
<dbReference type="GO" id="GO:0003952">
    <property type="term" value="F:NAD+ synthase (glutamine-hydrolyzing) activity"/>
    <property type="evidence" value="ECO:0007669"/>
    <property type="project" value="InterPro"/>
</dbReference>
<comment type="subunit">
    <text evidence="2 13">Homodimer.</text>
</comment>
<dbReference type="AlphaFoldDB" id="A0A1H1LGV2"/>
<feature type="binding site" evidence="13">
    <location>
        <position position="184"/>
    </location>
    <ligand>
        <name>deamido-NAD(+)</name>
        <dbReference type="ChEBI" id="CHEBI:58437"/>
        <note>ligand shared between two neighboring subunits</note>
    </ligand>
</feature>
<dbReference type="HAMAP" id="MF_00193">
    <property type="entry name" value="NadE_ammonia_dep"/>
    <property type="match status" value="1"/>
</dbReference>
<feature type="binding site" description="in other chain" evidence="13">
    <location>
        <position position="177"/>
    </location>
    <ligand>
        <name>deamido-NAD(+)</name>
        <dbReference type="ChEBI" id="CHEBI:58437"/>
        <note>ligand shared between two neighboring subunits</note>
    </ligand>
</feature>
<evidence type="ECO:0000313" key="18">
    <source>
        <dbReference type="Proteomes" id="UP000182237"/>
    </source>
</evidence>
<dbReference type="InterPro" id="IPR022310">
    <property type="entry name" value="NAD/GMP_synthase"/>
</dbReference>
<dbReference type="EC" id="6.3.1.5" evidence="11 13"/>
<evidence type="ECO:0000256" key="8">
    <source>
        <dbReference type="ARBA" id="ARBA00023027"/>
    </source>
</evidence>
<evidence type="ECO:0000256" key="6">
    <source>
        <dbReference type="ARBA" id="ARBA00022840"/>
    </source>
</evidence>
<feature type="domain" description="NAD/GMP synthase" evidence="16">
    <location>
        <begin position="28"/>
        <end position="269"/>
    </location>
</feature>
<reference evidence="17 18" key="1">
    <citation type="submission" date="2016-10" db="EMBL/GenBank/DDBJ databases">
        <authorList>
            <person name="de Groot N.N."/>
        </authorList>
    </citation>
    <scope>NUCLEOTIDE SEQUENCE [LARGE SCALE GENOMIC DNA]</scope>
    <source>
        <strain evidence="17 18">DSM 45434</strain>
    </source>
</reference>
<dbReference type="GO" id="GO:0004359">
    <property type="term" value="F:glutaminase activity"/>
    <property type="evidence" value="ECO:0007669"/>
    <property type="project" value="InterPro"/>
</dbReference>
<protein>
    <recommendedName>
        <fullName evidence="12 13">NH(3)-dependent NAD(+) synthetase</fullName>
        <ecNumber evidence="11 13">6.3.1.5</ecNumber>
    </recommendedName>
</protein>
<proteinExistence type="inferred from homology"/>
<evidence type="ECO:0000256" key="7">
    <source>
        <dbReference type="ARBA" id="ARBA00022842"/>
    </source>
</evidence>
<feature type="binding site" evidence="13">
    <location>
        <begin position="50"/>
        <end position="57"/>
    </location>
    <ligand>
        <name>ATP</name>
        <dbReference type="ChEBI" id="CHEBI:30616"/>
    </ligand>
</feature>
<dbReference type="GO" id="GO:0005524">
    <property type="term" value="F:ATP binding"/>
    <property type="evidence" value="ECO:0007669"/>
    <property type="project" value="UniProtKB-UniRule"/>
</dbReference>
<dbReference type="FunFam" id="3.40.50.620:FF:000015">
    <property type="entry name" value="NH(3)-dependent NAD(+) synthetase"/>
    <property type="match status" value="1"/>
</dbReference>
<evidence type="ECO:0000313" key="17">
    <source>
        <dbReference type="EMBL" id="SDR73572.1"/>
    </source>
</evidence>
<dbReference type="InterPro" id="IPR014729">
    <property type="entry name" value="Rossmann-like_a/b/a_fold"/>
</dbReference>
<organism evidence="17 18">
    <name type="scientific">Corynebacterium timonense</name>
    <dbReference type="NCBI Taxonomy" id="441500"/>
    <lineage>
        <taxon>Bacteria</taxon>
        <taxon>Bacillati</taxon>
        <taxon>Actinomycetota</taxon>
        <taxon>Actinomycetes</taxon>
        <taxon>Mycobacteriales</taxon>
        <taxon>Corynebacteriaceae</taxon>
        <taxon>Corynebacterium</taxon>
    </lineage>
</organism>
<evidence type="ECO:0000256" key="12">
    <source>
        <dbReference type="ARBA" id="ARBA00070926"/>
    </source>
</evidence>